<gene>
    <name evidence="1" type="ORF">PACLA_8A081160</name>
</gene>
<proteinExistence type="predicted"/>
<dbReference type="AlphaFoldDB" id="A0A6S7J5Y2"/>
<dbReference type="OrthoDB" id="10027367at2759"/>
<dbReference type="EMBL" id="CACRXK020014759">
    <property type="protein sequence ID" value="CAB4027366.1"/>
    <property type="molecule type" value="Genomic_DNA"/>
</dbReference>
<reference evidence="1" key="1">
    <citation type="submission" date="2020-04" db="EMBL/GenBank/DDBJ databases">
        <authorList>
            <person name="Alioto T."/>
            <person name="Alioto T."/>
            <person name="Gomez Garrido J."/>
        </authorList>
    </citation>
    <scope>NUCLEOTIDE SEQUENCE</scope>
    <source>
        <strain evidence="1">A484AB</strain>
    </source>
</reference>
<evidence type="ECO:0000313" key="1">
    <source>
        <dbReference type="EMBL" id="CAB4027366.1"/>
    </source>
</evidence>
<name>A0A6S7J5Y2_PARCT</name>
<dbReference type="InterPro" id="IPR051055">
    <property type="entry name" value="PIF1_helicase"/>
</dbReference>
<organism evidence="1 2">
    <name type="scientific">Paramuricea clavata</name>
    <name type="common">Red gorgonian</name>
    <name type="synonym">Violescent sea-whip</name>
    <dbReference type="NCBI Taxonomy" id="317549"/>
    <lineage>
        <taxon>Eukaryota</taxon>
        <taxon>Metazoa</taxon>
        <taxon>Cnidaria</taxon>
        <taxon>Anthozoa</taxon>
        <taxon>Octocorallia</taxon>
        <taxon>Malacalcyonacea</taxon>
        <taxon>Plexauridae</taxon>
        <taxon>Paramuricea</taxon>
    </lineage>
</organism>
<dbReference type="Proteomes" id="UP001152795">
    <property type="component" value="Unassembled WGS sequence"/>
</dbReference>
<accession>A0A6S7J5Y2</accession>
<dbReference type="PANTHER" id="PTHR47642:SF5">
    <property type="entry name" value="ATP-DEPENDENT DNA HELICASE"/>
    <property type="match status" value="1"/>
</dbReference>
<sequence length="126" mass="14230">MERINQAAQAYVMLGRIQSISQLYLSSFDADKIKINQEALIEAYRLSSVAINTKPSLWHGTSHLKISHLNIRSLRKHIDDLRYDPTILGSNVICLSETWLSDNTVNDEQIALSRYSVLLNSSGRGK</sequence>
<dbReference type="PANTHER" id="PTHR47642">
    <property type="entry name" value="ATP-DEPENDENT DNA HELICASE"/>
    <property type="match status" value="1"/>
</dbReference>
<protein>
    <submittedName>
        <fullName evidence="1">Uncharacterized protein</fullName>
    </submittedName>
</protein>
<evidence type="ECO:0000313" key="2">
    <source>
        <dbReference type="Proteomes" id="UP001152795"/>
    </source>
</evidence>
<feature type="non-terminal residue" evidence="1">
    <location>
        <position position="126"/>
    </location>
</feature>
<keyword evidence="2" id="KW-1185">Reference proteome</keyword>
<comment type="caution">
    <text evidence="1">The sequence shown here is derived from an EMBL/GenBank/DDBJ whole genome shotgun (WGS) entry which is preliminary data.</text>
</comment>